<accession>A0A182QYY1</accession>
<evidence type="ECO:0000256" key="2">
    <source>
        <dbReference type="RuleBase" id="RU368069"/>
    </source>
</evidence>
<reference evidence="5" key="2">
    <citation type="submission" date="2020-05" db="UniProtKB">
        <authorList>
            <consortium name="EnsemblMetazoa"/>
        </authorList>
    </citation>
    <scope>IDENTIFICATION</scope>
    <source>
        <strain evidence="5">FAR1</strain>
    </source>
</reference>
<organism evidence="5 6">
    <name type="scientific">Anopheles farauti</name>
    <dbReference type="NCBI Taxonomy" id="69004"/>
    <lineage>
        <taxon>Eukaryota</taxon>
        <taxon>Metazoa</taxon>
        <taxon>Ecdysozoa</taxon>
        <taxon>Arthropoda</taxon>
        <taxon>Hexapoda</taxon>
        <taxon>Insecta</taxon>
        <taxon>Pterygota</taxon>
        <taxon>Neoptera</taxon>
        <taxon>Endopterygota</taxon>
        <taxon>Diptera</taxon>
        <taxon>Nematocera</taxon>
        <taxon>Culicoidea</taxon>
        <taxon>Culicidae</taxon>
        <taxon>Anophelinae</taxon>
        <taxon>Anopheles</taxon>
    </lineage>
</organism>
<dbReference type="InterPro" id="IPR056603">
    <property type="entry name" value="HTH_NPRL3"/>
</dbReference>
<dbReference type="EMBL" id="AXCN02001826">
    <property type="status" value="NOT_ANNOTATED_CDS"/>
    <property type="molecule type" value="Genomic_DNA"/>
</dbReference>
<feature type="region of interest" description="Disordered" evidence="3">
    <location>
        <begin position="567"/>
        <end position="597"/>
    </location>
</feature>
<proteinExistence type="inferred from homology"/>
<dbReference type="Proteomes" id="UP000075886">
    <property type="component" value="Unassembled WGS sequence"/>
</dbReference>
<keyword evidence="6" id="KW-1185">Reference proteome</keyword>
<keyword evidence="2" id="KW-0458">Lysosome</keyword>
<evidence type="ECO:0000259" key="4">
    <source>
        <dbReference type="Pfam" id="PF24064"/>
    </source>
</evidence>
<dbReference type="GO" id="GO:0038202">
    <property type="term" value="P:TORC1 signaling"/>
    <property type="evidence" value="ECO:0007669"/>
    <property type="project" value="TreeGrafter"/>
</dbReference>
<dbReference type="GO" id="GO:1904262">
    <property type="term" value="P:negative regulation of TORC1 signaling"/>
    <property type="evidence" value="ECO:0007669"/>
    <property type="project" value="TreeGrafter"/>
</dbReference>
<dbReference type="PANTHER" id="PTHR13153:SF5">
    <property type="entry name" value="GATOR COMPLEX PROTEIN NPRL3"/>
    <property type="match status" value="1"/>
</dbReference>
<protein>
    <recommendedName>
        <fullName evidence="2">GATOR complex protein NPRL3</fullName>
    </recommendedName>
    <alternativeName>
        <fullName evidence="2">Nitrogen permease regulator 3-like protein</fullName>
    </alternativeName>
</protein>
<evidence type="ECO:0000256" key="1">
    <source>
        <dbReference type="ARBA" id="ARBA00010546"/>
    </source>
</evidence>
<evidence type="ECO:0000313" key="6">
    <source>
        <dbReference type="Proteomes" id="UP000075886"/>
    </source>
</evidence>
<dbReference type="GO" id="GO:1990130">
    <property type="term" value="C:GATOR1 complex"/>
    <property type="evidence" value="ECO:0007669"/>
    <property type="project" value="UniProtKB-UniRule"/>
</dbReference>
<evidence type="ECO:0000256" key="3">
    <source>
        <dbReference type="SAM" id="MobiDB-lite"/>
    </source>
</evidence>
<dbReference type="InterPro" id="IPR005365">
    <property type="entry name" value="Npr3"/>
</dbReference>
<evidence type="ECO:0000313" key="5">
    <source>
        <dbReference type="EnsemblMetazoa" id="AFAF019683-PA"/>
    </source>
</evidence>
<dbReference type="EnsemblMetazoa" id="AFAF019683-RA">
    <property type="protein sequence ID" value="AFAF019683-PA"/>
    <property type="gene ID" value="AFAF019683"/>
</dbReference>
<dbReference type="GO" id="GO:0034198">
    <property type="term" value="P:cellular response to amino acid starvation"/>
    <property type="evidence" value="ECO:0007669"/>
    <property type="project" value="UniProtKB-UniRule"/>
</dbReference>
<sequence length="693" mass="76719">MQRISWVVKCKQQQRRPQSLIKPNRSEDFVVKLLTRNVLTTMEVNPLSIILVKSDSKGDRLLFRYPYTLPQQFQTSVTPSRKTPYSLINTGDDILQNGPPSNICFDQLYGICDKDLATLFAVKSELCNQKFELKVNDVRFVSHPTLIRSDQGSSDQKSSDIRINVVFALHAQASSSVVKCYYELSKRIGIALIYEERRDGYFSREIKTMVAVMDENSALQEQEQPAGATGAVGGSVGAGGGTGPVPGTGGPTIVPSATAAGIAVGVFDTILKNTTLAQFIKTIYHDLCTTGLLNVTMNQTVTLSFCLPQKAHQFHKKGMVVEPETIDRCLEALKPYHGMLLLVDPSELFDCVPPSGANMLLQLIEVYNPLKSLQNMASDAELLIDYVYQIVGHLVYWAKATIIYPLCETNVYVIAPDAQLNIHSNLPDKFATKFPGMSLFEVISDFSLPTSIGHLTTPLQHPARQGRLAQMVLWMLQHHLLMQLHTYVQFVANLDGLEEDGEFEGASGVQHQPATFQNHLLYGSSAPNASSSQPLAVPMGGNRKHSLSEDRYSDSLSALLTTAVSVSSHTRPSSASHRSNISQTASSTDNDESIASIEDDDKLKRLLAAFPEPDRKAVARIPAASNPEDLALMVRLWKAGYFKGEHHLEEIMYFENLRRSQLLQLVDKFREVLIIYETEDPAIATLYSEQPAQ</sequence>
<comment type="function">
    <text evidence="2">As a component of the GATOR1 complex functions as an inhibitor of the amino acid-sensing branch of the TORC1 pathway.</text>
</comment>
<feature type="compositionally biased region" description="Polar residues" evidence="3">
    <location>
        <begin position="525"/>
        <end position="534"/>
    </location>
</feature>
<dbReference type="GO" id="GO:0010508">
    <property type="term" value="P:positive regulation of autophagy"/>
    <property type="evidence" value="ECO:0007669"/>
    <property type="project" value="TreeGrafter"/>
</dbReference>
<dbReference type="AlphaFoldDB" id="A0A182QYY1"/>
<keyword evidence="2" id="KW-0732">Signal</keyword>
<dbReference type="VEuPathDB" id="VectorBase:AFAF019683"/>
<feature type="region of interest" description="Disordered" evidence="3">
    <location>
        <begin position="521"/>
        <end position="548"/>
    </location>
</feature>
<reference evidence="6" key="1">
    <citation type="submission" date="2014-01" db="EMBL/GenBank/DDBJ databases">
        <title>The Genome Sequence of Anopheles farauti FAR1 (V2).</title>
        <authorList>
            <consortium name="The Broad Institute Genomics Platform"/>
            <person name="Neafsey D.E."/>
            <person name="Besansky N."/>
            <person name="Howell P."/>
            <person name="Walton C."/>
            <person name="Young S.K."/>
            <person name="Zeng Q."/>
            <person name="Gargeya S."/>
            <person name="Fitzgerald M."/>
            <person name="Haas B."/>
            <person name="Abouelleil A."/>
            <person name="Allen A.W."/>
            <person name="Alvarado L."/>
            <person name="Arachchi H.M."/>
            <person name="Berlin A.M."/>
            <person name="Chapman S.B."/>
            <person name="Gainer-Dewar J."/>
            <person name="Goldberg J."/>
            <person name="Griggs A."/>
            <person name="Gujja S."/>
            <person name="Hansen M."/>
            <person name="Howarth C."/>
            <person name="Imamovic A."/>
            <person name="Ireland A."/>
            <person name="Larimer J."/>
            <person name="McCowan C."/>
            <person name="Murphy C."/>
            <person name="Pearson M."/>
            <person name="Poon T.W."/>
            <person name="Priest M."/>
            <person name="Roberts A."/>
            <person name="Saif S."/>
            <person name="Shea T."/>
            <person name="Sisk P."/>
            <person name="Sykes S."/>
            <person name="Wortman J."/>
            <person name="Nusbaum C."/>
            <person name="Birren B."/>
        </authorList>
    </citation>
    <scope>NUCLEOTIDE SEQUENCE [LARGE SCALE GENOMIC DNA]</scope>
    <source>
        <strain evidence="6">FAR1</strain>
    </source>
</reference>
<feature type="domain" description="GATOR1 complex protein NPRL3 C-terminal HTH" evidence="4">
    <location>
        <begin position="614"/>
        <end position="674"/>
    </location>
</feature>
<comment type="similarity">
    <text evidence="1 2">Belongs to the NPR3 family.</text>
</comment>
<dbReference type="GO" id="GO:0005764">
    <property type="term" value="C:lysosome"/>
    <property type="evidence" value="ECO:0007669"/>
    <property type="project" value="UniProtKB-SubCell"/>
</dbReference>
<feature type="compositionally biased region" description="Polar residues" evidence="3">
    <location>
        <begin position="567"/>
        <end position="588"/>
    </location>
</feature>
<comment type="subcellular location">
    <subcellularLocation>
        <location evidence="2">Lysosome</location>
    </subcellularLocation>
</comment>
<name>A0A182QYY1_9DIPT</name>
<dbReference type="PANTHER" id="PTHR13153">
    <property type="entry name" value="CGTHBA PROTEIN -14 GENE PROTEIN"/>
    <property type="match status" value="1"/>
</dbReference>
<dbReference type="Pfam" id="PF03666">
    <property type="entry name" value="NPR3"/>
    <property type="match status" value="2"/>
</dbReference>
<dbReference type="Pfam" id="PF24064">
    <property type="entry name" value="HTH_NPRL3"/>
    <property type="match status" value="1"/>
</dbReference>
<dbReference type="STRING" id="69004.A0A182QYY1"/>